<accession>A0A8J8P2B9</accession>
<reference evidence="1" key="1">
    <citation type="submission" date="2019-06" db="EMBL/GenBank/DDBJ databases">
        <authorList>
            <person name="Zheng W."/>
        </authorList>
    </citation>
    <scope>NUCLEOTIDE SEQUENCE</scope>
    <source>
        <strain evidence="1">QDHG01</strain>
    </source>
</reference>
<protein>
    <submittedName>
        <fullName evidence="1">Uncharacterized protein</fullName>
    </submittedName>
</protein>
<organism evidence="1 2">
    <name type="scientific">Halteria grandinella</name>
    <dbReference type="NCBI Taxonomy" id="5974"/>
    <lineage>
        <taxon>Eukaryota</taxon>
        <taxon>Sar</taxon>
        <taxon>Alveolata</taxon>
        <taxon>Ciliophora</taxon>
        <taxon>Intramacronucleata</taxon>
        <taxon>Spirotrichea</taxon>
        <taxon>Stichotrichia</taxon>
        <taxon>Sporadotrichida</taxon>
        <taxon>Halteriidae</taxon>
        <taxon>Halteria</taxon>
    </lineage>
</organism>
<dbReference type="Proteomes" id="UP000785679">
    <property type="component" value="Unassembled WGS sequence"/>
</dbReference>
<evidence type="ECO:0000313" key="2">
    <source>
        <dbReference type="Proteomes" id="UP000785679"/>
    </source>
</evidence>
<dbReference type="EMBL" id="RRYP01002621">
    <property type="protein sequence ID" value="TNV84580.1"/>
    <property type="molecule type" value="Genomic_DNA"/>
</dbReference>
<dbReference type="AlphaFoldDB" id="A0A8J8P2B9"/>
<comment type="caution">
    <text evidence="1">The sequence shown here is derived from an EMBL/GenBank/DDBJ whole genome shotgun (WGS) entry which is preliminary data.</text>
</comment>
<evidence type="ECO:0000313" key="1">
    <source>
        <dbReference type="EMBL" id="TNV84580.1"/>
    </source>
</evidence>
<name>A0A8J8P2B9_HALGN</name>
<proteinExistence type="predicted"/>
<sequence length="86" mass="9636">MACTACTTSLCVFFYSRLCIFYLRIAFLSRLLGLSILLSICQKEVFPIVENPLSGLLHSTSTFTFLNRCMPLLHSMLPVSLSLEPT</sequence>
<keyword evidence="2" id="KW-1185">Reference proteome</keyword>
<gene>
    <name evidence="1" type="ORF">FGO68_gene7678</name>
</gene>